<reference evidence="1" key="1">
    <citation type="submission" date="2015-07" db="EMBL/GenBank/DDBJ databases">
        <title>Adaptation to a free-living lifestyle via gene acquisitions in the diplomonad Trepomonas sp. PC1.</title>
        <authorList>
            <person name="Xu F."/>
            <person name="Jerlstrom-Hultqvist J."/>
            <person name="Kolisko M."/>
            <person name="Simpson A.G.B."/>
            <person name="Roger A.J."/>
            <person name="Svard S.G."/>
            <person name="Andersson J.O."/>
        </authorList>
    </citation>
    <scope>NUCLEOTIDE SEQUENCE</scope>
    <source>
        <strain evidence="1">PC1</strain>
    </source>
</reference>
<protein>
    <submittedName>
        <fullName evidence="1">Uncharacterized protein</fullName>
    </submittedName>
</protein>
<feature type="non-terminal residue" evidence="1">
    <location>
        <position position="1"/>
    </location>
</feature>
<dbReference type="AlphaFoldDB" id="A0A146KJR3"/>
<evidence type="ECO:0000313" key="1">
    <source>
        <dbReference type="EMBL" id="JAP96074.1"/>
    </source>
</evidence>
<gene>
    <name evidence="1" type="ORF">TPC1_10719</name>
</gene>
<proteinExistence type="predicted"/>
<sequence>DADYTEYLNYIIEKIPHVFQNFPQQKFDPLSSNFNNTQIIPLINSVVPGKMTELNGVHISNLAAFTNILSLVFKRQNPKHVKLAETIKYSAPQLDIEQEFDVFGLRRVFEAYLSFGIISPELCLEQVLKNGLILRSLGITKAKPVMSSLKTNGGDIGNYIILTLLLQQQDFPSSIANGADQDLYEDQIIIKQTNIVDTKLYNDICQKILEKRSIDQKSILSYQHECLAYNLIINPVTILYQLLFLYMEPYNN</sequence>
<organism evidence="1">
    <name type="scientific">Trepomonas sp. PC1</name>
    <dbReference type="NCBI Taxonomy" id="1076344"/>
    <lineage>
        <taxon>Eukaryota</taxon>
        <taxon>Metamonada</taxon>
        <taxon>Diplomonadida</taxon>
        <taxon>Hexamitidae</taxon>
        <taxon>Hexamitinae</taxon>
        <taxon>Trepomonas</taxon>
    </lineage>
</organism>
<dbReference type="EMBL" id="GDID01000532">
    <property type="protein sequence ID" value="JAP96074.1"/>
    <property type="molecule type" value="Transcribed_RNA"/>
</dbReference>
<accession>A0A146KJR3</accession>
<name>A0A146KJR3_9EUKA</name>
<feature type="non-terminal residue" evidence="1">
    <location>
        <position position="252"/>
    </location>
</feature>